<evidence type="ECO:0000313" key="4">
    <source>
        <dbReference type="Proteomes" id="UP001242010"/>
    </source>
</evidence>
<accession>A0ABN6V5K2</accession>
<evidence type="ECO:0000256" key="1">
    <source>
        <dbReference type="SAM" id="Coils"/>
    </source>
</evidence>
<evidence type="ECO:0000313" key="3">
    <source>
        <dbReference type="EMBL" id="BDU69455.1"/>
    </source>
</evidence>
<feature type="coiled-coil region" evidence="1">
    <location>
        <begin position="86"/>
        <end position="123"/>
    </location>
</feature>
<evidence type="ECO:0008006" key="5">
    <source>
        <dbReference type="Google" id="ProtNLM"/>
    </source>
</evidence>
<keyword evidence="2" id="KW-0812">Transmembrane</keyword>
<dbReference type="EMBL" id="AP027079">
    <property type="protein sequence ID" value="BDU69455.1"/>
    <property type="molecule type" value="Genomic_DNA"/>
</dbReference>
<protein>
    <recommendedName>
        <fullName evidence="5">Transmembrane protein</fullName>
    </recommendedName>
</protein>
<keyword evidence="4" id="KW-1185">Reference proteome</keyword>
<evidence type="ECO:0000256" key="2">
    <source>
        <dbReference type="SAM" id="Phobius"/>
    </source>
</evidence>
<gene>
    <name evidence="3" type="ORF">GETHOR_15560</name>
</gene>
<reference evidence="4" key="1">
    <citation type="journal article" date="2023" name="Int. J. Syst. Evol. Microbiol.">
        <title>Mesoterricola silvestris gen. nov., sp. nov., Mesoterricola sediminis sp. nov., Geothrix oryzae sp. nov., Geothrix edaphica sp. nov., Geothrix rubra sp. nov., and Geothrix limicola sp. nov., six novel members of Acidobacteriota isolated from soils.</title>
        <authorList>
            <person name="Itoh H."/>
            <person name="Sugisawa Y."/>
            <person name="Mise K."/>
            <person name="Xu Z."/>
            <person name="Kuniyasu M."/>
            <person name="Ushijima N."/>
            <person name="Kawano K."/>
            <person name="Kobayashi E."/>
            <person name="Shiratori Y."/>
            <person name="Masuda Y."/>
            <person name="Senoo K."/>
        </authorList>
    </citation>
    <scope>NUCLEOTIDE SEQUENCE [LARGE SCALE GENOMIC DNA]</scope>
    <source>
        <strain evidence="4">Red222</strain>
    </source>
</reference>
<feature type="transmembrane region" description="Helical" evidence="2">
    <location>
        <begin position="142"/>
        <end position="160"/>
    </location>
</feature>
<keyword evidence="2" id="KW-0472">Membrane</keyword>
<name>A0ABN6V5K2_9BACT</name>
<dbReference type="RefSeq" id="WP_286353180.1">
    <property type="nucleotide sequence ID" value="NZ_AP027079.1"/>
</dbReference>
<organism evidence="3 4">
    <name type="scientific">Geothrix oryzae</name>
    <dbReference type="NCBI Taxonomy" id="2927975"/>
    <lineage>
        <taxon>Bacteria</taxon>
        <taxon>Pseudomonadati</taxon>
        <taxon>Acidobacteriota</taxon>
        <taxon>Holophagae</taxon>
        <taxon>Holophagales</taxon>
        <taxon>Holophagaceae</taxon>
        <taxon>Geothrix</taxon>
    </lineage>
</organism>
<sequence length="164" mass="17963">MSRPTLRWTIPALLALQLVMLWIQGAQLHRQGQVLQALREDIQLLTESIENSQAPASYEDDGAAVPASFLPKQTPPRKSAAVLGVQEEQEAASKDLQASRESAQKAVKDAREAQSKLSLEENARKAEEGKKVQAATTAWQRWVYGALALLALALVARAVIQRRG</sequence>
<dbReference type="Proteomes" id="UP001242010">
    <property type="component" value="Chromosome"/>
</dbReference>
<keyword evidence="2" id="KW-1133">Transmembrane helix</keyword>
<keyword evidence="1" id="KW-0175">Coiled coil</keyword>
<proteinExistence type="predicted"/>